<name>C7J468_ORYSJ</name>
<gene>
    <name evidence="2" type="ordered locus">Os06g0491566</name>
</gene>
<proteinExistence type="predicted"/>
<reference evidence="3" key="2">
    <citation type="journal article" date="2008" name="Nucleic Acids Res.">
        <title>The rice annotation project database (RAP-DB): 2008 update.</title>
        <authorList>
            <consortium name="The rice annotation project (RAP)"/>
        </authorList>
    </citation>
    <scope>GENOME REANNOTATION</scope>
    <source>
        <strain evidence="3">cv. Nipponbare</strain>
    </source>
</reference>
<dbReference type="AlphaFoldDB" id="C7J468"/>
<dbReference type="EMBL" id="AP008212">
    <property type="protein sequence ID" value="BAH93527.1"/>
    <property type="molecule type" value="Genomic_DNA"/>
</dbReference>
<dbReference type="Proteomes" id="UP000000763">
    <property type="component" value="Chromosome 6"/>
</dbReference>
<accession>C7J468</accession>
<evidence type="ECO:0000256" key="1">
    <source>
        <dbReference type="SAM" id="MobiDB-lite"/>
    </source>
</evidence>
<protein>
    <submittedName>
        <fullName evidence="2">Os06g0491566 protein</fullName>
    </submittedName>
</protein>
<feature type="region of interest" description="Disordered" evidence="1">
    <location>
        <begin position="28"/>
        <end position="54"/>
    </location>
</feature>
<evidence type="ECO:0000313" key="2">
    <source>
        <dbReference type="EMBL" id="BAH93527.1"/>
    </source>
</evidence>
<feature type="non-terminal residue" evidence="2">
    <location>
        <position position="1"/>
    </location>
</feature>
<organism evidence="2 3">
    <name type="scientific">Oryza sativa subsp. japonica</name>
    <name type="common">Rice</name>
    <dbReference type="NCBI Taxonomy" id="39947"/>
    <lineage>
        <taxon>Eukaryota</taxon>
        <taxon>Viridiplantae</taxon>
        <taxon>Streptophyta</taxon>
        <taxon>Embryophyta</taxon>
        <taxon>Tracheophyta</taxon>
        <taxon>Spermatophyta</taxon>
        <taxon>Magnoliopsida</taxon>
        <taxon>Liliopsida</taxon>
        <taxon>Poales</taxon>
        <taxon>Poaceae</taxon>
        <taxon>BOP clade</taxon>
        <taxon>Oryzoideae</taxon>
        <taxon>Oryzeae</taxon>
        <taxon>Oryzinae</taxon>
        <taxon>Oryza</taxon>
        <taxon>Oryza sativa</taxon>
    </lineage>
</organism>
<sequence>QTELLKLSLFLSHVRPLVPPADLPHRSFASQALAPPTPPRRGDSIFPISPFPPP</sequence>
<evidence type="ECO:0000313" key="3">
    <source>
        <dbReference type="Proteomes" id="UP000000763"/>
    </source>
</evidence>
<dbReference type="KEGG" id="dosa:Os06g0491566"/>
<reference evidence="2 3" key="1">
    <citation type="journal article" date="2005" name="Nature">
        <title>The map-based sequence of the rice genome.</title>
        <authorList>
            <consortium name="International rice genome sequencing project (IRGSP)"/>
            <person name="Matsumoto T."/>
            <person name="Wu J."/>
            <person name="Kanamori H."/>
            <person name="Katayose Y."/>
            <person name="Fujisawa M."/>
            <person name="Namiki N."/>
            <person name="Mizuno H."/>
            <person name="Yamamoto K."/>
            <person name="Antonio B.A."/>
            <person name="Baba T."/>
            <person name="Sakata K."/>
            <person name="Nagamura Y."/>
            <person name="Aoki H."/>
            <person name="Arikawa K."/>
            <person name="Arita K."/>
            <person name="Bito T."/>
            <person name="Chiden Y."/>
            <person name="Fujitsuka N."/>
            <person name="Fukunaka R."/>
            <person name="Hamada M."/>
            <person name="Harada C."/>
            <person name="Hayashi A."/>
            <person name="Hijishita S."/>
            <person name="Honda M."/>
            <person name="Hosokawa S."/>
            <person name="Ichikawa Y."/>
            <person name="Idonuma A."/>
            <person name="Iijima M."/>
            <person name="Ikeda M."/>
            <person name="Ikeno M."/>
            <person name="Ito K."/>
            <person name="Ito S."/>
            <person name="Ito T."/>
            <person name="Ito Y."/>
            <person name="Ito Y."/>
            <person name="Iwabuchi A."/>
            <person name="Kamiya K."/>
            <person name="Karasawa W."/>
            <person name="Kurita K."/>
            <person name="Katagiri S."/>
            <person name="Kikuta A."/>
            <person name="Kobayashi H."/>
            <person name="Kobayashi N."/>
            <person name="Machita K."/>
            <person name="Maehara T."/>
            <person name="Masukawa M."/>
            <person name="Mizubayashi T."/>
            <person name="Mukai Y."/>
            <person name="Nagasaki H."/>
            <person name="Nagata Y."/>
            <person name="Naito S."/>
            <person name="Nakashima M."/>
            <person name="Nakama Y."/>
            <person name="Nakamichi Y."/>
            <person name="Nakamura M."/>
            <person name="Meguro A."/>
            <person name="Negishi M."/>
            <person name="Ohta I."/>
            <person name="Ohta T."/>
            <person name="Okamoto M."/>
            <person name="Ono N."/>
            <person name="Saji S."/>
            <person name="Sakaguchi M."/>
            <person name="Sakai K."/>
            <person name="Shibata M."/>
            <person name="Shimokawa T."/>
            <person name="Song J."/>
            <person name="Takazaki Y."/>
            <person name="Terasawa K."/>
            <person name="Tsugane M."/>
            <person name="Tsuji K."/>
            <person name="Ueda S."/>
            <person name="Waki K."/>
            <person name="Yamagata H."/>
            <person name="Yamamoto M."/>
            <person name="Yamamoto S."/>
            <person name="Yamane H."/>
            <person name="Yoshiki S."/>
            <person name="Yoshihara R."/>
            <person name="Yukawa K."/>
            <person name="Zhong H."/>
            <person name="Yano M."/>
            <person name="Yuan Q."/>
            <person name="Ouyang S."/>
            <person name="Liu J."/>
            <person name="Jones K.M."/>
            <person name="Gansberger K."/>
            <person name="Moffat K."/>
            <person name="Hill J."/>
            <person name="Bera J."/>
            <person name="Fadrosh D."/>
            <person name="Jin S."/>
            <person name="Johri S."/>
            <person name="Kim M."/>
            <person name="Overton L."/>
            <person name="Reardon M."/>
            <person name="Tsitrin T."/>
            <person name="Vuong H."/>
            <person name="Weaver B."/>
            <person name="Ciecko A."/>
            <person name="Tallon L."/>
            <person name="Jackson J."/>
            <person name="Pai G."/>
            <person name="Aken S.V."/>
            <person name="Utterback T."/>
            <person name="Reidmuller S."/>
            <person name="Feldblyum T."/>
            <person name="Hsiao J."/>
            <person name="Zismann V."/>
            <person name="Iobst S."/>
            <person name="de Vazeille A.R."/>
            <person name="Buell C.R."/>
            <person name="Ying K."/>
            <person name="Li Y."/>
            <person name="Lu T."/>
            <person name="Huang Y."/>
            <person name="Zhao Q."/>
            <person name="Feng Q."/>
            <person name="Zhang L."/>
            <person name="Zhu J."/>
            <person name="Weng Q."/>
            <person name="Mu J."/>
            <person name="Lu Y."/>
            <person name="Fan D."/>
            <person name="Liu Y."/>
            <person name="Guan J."/>
            <person name="Zhang Y."/>
            <person name="Yu S."/>
            <person name="Liu X."/>
            <person name="Zhang Y."/>
            <person name="Hong G."/>
            <person name="Han B."/>
            <person name="Choisne N."/>
            <person name="Demange N."/>
            <person name="Orjeda G."/>
            <person name="Samain S."/>
            <person name="Cattolico L."/>
            <person name="Pelletier E."/>
            <person name="Couloux A."/>
            <person name="Segurens B."/>
            <person name="Wincker P."/>
            <person name="D'Hont A."/>
            <person name="Scarpelli C."/>
            <person name="Weissenbach J."/>
            <person name="Salanoubat M."/>
            <person name="Quetier F."/>
            <person name="Yu Y."/>
            <person name="Kim H.R."/>
            <person name="Rambo T."/>
            <person name="Currie J."/>
            <person name="Collura K."/>
            <person name="Luo M."/>
            <person name="Yang T."/>
            <person name="Ammiraju J.S.S."/>
            <person name="Engler F."/>
            <person name="Soderlund C."/>
            <person name="Wing R.A."/>
            <person name="Palmer L.E."/>
            <person name="de la Bastide M."/>
            <person name="Spiegel L."/>
            <person name="Nascimento L."/>
            <person name="Zutavern T."/>
            <person name="O'Shaughnessy A."/>
            <person name="Dike S."/>
            <person name="Dedhia N."/>
            <person name="Preston R."/>
            <person name="Balija V."/>
            <person name="McCombie W.R."/>
            <person name="Chow T."/>
            <person name="Chen H."/>
            <person name="Chung M."/>
            <person name="Chen C."/>
            <person name="Shaw J."/>
            <person name="Wu H."/>
            <person name="Hsiao K."/>
            <person name="Chao Y."/>
            <person name="Chu M."/>
            <person name="Cheng C."/>
            <person name="Hour A."/>
            <person name="Lee P."/>
            <person name="Lin S."/>
            <person name="Lin Y."/>
            <person name="Liou J."/>
            <person name="Liu S."/>
            <person name="Hsing Y."/>
            <person name="Raghuvanshi S."/>
            <person name="Mohanty A."/>
            <person name="Bharti A.K."/>
            <person name="Gaur A."/>
            <person name="Gupta V."/>
            <person name="Kumar D."/>
            <person name="Ravi V."/>
            <person name="Vij S."/>
            <person name="Kapur A."/>
            <person name="Khurana P."/>
            <person name="Khurana P."/>
            <person name="Khurana J.P."/>
            <person name="Tyagi A.K."/>
            <person name="Gaikwad K."/>
            <person name="Singh A."/>
            <person name="Dalal V."/>
            <person name="Srivastava S."/>
            <person name="Dixit A."/>
            <person name="Pal A.K."/>
            <person name="Ghazi I.A."/>
            <person name="Yadav M."/>
            <person name="Pandit A."/>
            <person name="Bhargava A."/>
            <person name="Sureshbabu K."/>
            <person name="Batra K."/>
            <person name="Sharma T.R."/>
            <person name="Mohapatra T."/>
            <person name="Singh N.K."/>
            <person name="Messing J."/>
            <person name="Nelson A.B."/>
            <person name="Fuks G."/>
            <person name="Kavchok S."/>
            <person name="Keizer G."/>
            <person name="Linton E."/>
            <person name="Llaca V."/>
            <person name="Song R."/>
            <person name="Tanyolac B."/>
            <person name="Young S."/>
            <person name="Ho-Il K."/>
            <person name="Hahn J.H."/>
            <person name="Sangsakoo G."/>
            <person name="Vanavichit A."/>
            <person name="de Mattos Luiz.A.T."/>
            <person name="Zimmer P.D."/>
            <person name="Malone G."/>
            <person name="Dellagostin O."/>
            <person name="de Oliveira A.C."/>
            <person name="Bevan M."/>
            <person name="Bancroft I."/>
            <person name="Minx P."/>
            <person name="Cordum H."/>
            <person name="Wilson R."/>
            <person name="Cheng Z."/>
            <person name="Jin W."/>
            <person name="Jiang J."/>
            <person name="Leong S.A."/>
            <person name="Iwama H."/>
            <person name="Gojobori T."/>
            <person name="Itoh T."/>
            <person name="Niimura Y."/>
            <person name="Fujii Y."/>
            <person name="Habara T."/>
            <person name="Sakai H."/>
            <person name="Sato Y."/>
            <person name="Wilson G."/>
            <person name="Kumar K."/>
            <person name="McCouch S."/>
            <person name="Juretic N."/>
            <person name="Hoen D."/>
            <person name="Wright S."/>
            <person name="Bruskiewich R."/>
            <person name="Bureau T."/>
            <person name="Miyao A."/>
            <person name="Hirochika H."/>
            <person name="Nishikawa T."/>
            <person name="Kadowaki K."/>
            <person name="Sugiura M."/>
            <person name="Burr B."/>
            <person name="Sasaki T."/>
        </authorList>
    </citation>
    <scope>NUCLEOTIDE SEQUENCE [LARGE SCALE GENOMIC DNA]</scope>
    <source>
        <strain evidence="3">cv. Nipponbare</strain>
    </source>
</reference>